<reference evidence="1" key="1">
    <citation type="submission" date="2022-01" db="EMBL/GenBank/DDBJ databases">
        <title>Genome Sequence Resource for Two Populations of Ditylenchus destructor, the Migratory Endoparasitic Phytonematode.</title>
        <authorList>
            <person name="Zhang H."/>
            <person name="Lin R."/>
            <person name="Xie B."/>
        </authorList>
    </citation>
    <scope>NUCLEOTIDE SEQUENCE</scope>
    <source>
        <strain evidence="1">BazhouSP</strain>
    </source>
</reference>
<accession>A0AAD4MLH4</accession>
<organism evidence="1 2">
    <name type="scientific">Ditylenchus destructor</name>
    <dbReference type="NCBI Taxonomy" id="166010"/>
    <lineage>
        <taxon>Eukaryota</taxon>
        <taxon>Metazoa</taxon>
        <taxon>Ecdysozoa</taxon>
        <taxon>Nematoda</taxon>
        <taxon>Chromadorea</taxon>
        <taxon>Rhabditida</taxon>
        <taxon>Tylenchina</taxon>
        <taxon>Tylenchomorpha</taxon>
        <taxon>Sphaerularioidea</taxon>
        <taxon>Anguinidae</taxon>
        <taxon>Anguininae</taxon>
        <taxon>Ditylenchus</taxon>
    </lineage>
</organism>
<dbReference type="Proteomes" id="UP001201812">
    <property type="component" value="Unassembled WGS sequence"/>
</dbReference>
<comment type="caution">
    <text evidence="1">The sequence shown here is derived from an EMBL/GenBank/DDBJ whole genome shotgun (WGS) entry which is preliminary data.</text>
</comment>
<gene>
    <name evidence="1" type="ORF">DdX_18021</name>
</gene>
<keyword evidence="2" id="KW-1185">Reference proteome</keyword>
<sequence>MDNGTMVEAFKFLNYYQLATNCFVSKRFWNLIRTHRHKLVLLHVNIFMDSYVAYKDPAVIKMFNKKLSAEEYKKWIICNGYSQQISLEGQIAWKESSENYTDIYQFIANVYQDPSLCHDIATAVFYARVKLKNETWPVFQHFYRLLTDPFIYIRHLSLYSPKVLSSLTGALDPVPNRLPCKQLNIEFNGDSQKFIVWIKDHVHCDAFAIYGNSDLDCDEELLDLFLTGASCTSLIRVRNYDLSKVLADLVQVTNLV</sequence>
<evidence type="ECO:0000313" key="1">
    <source>
        <dbReference type="EMBL" id="KAI1698253.1"/>
    </source>
</evidence>
<dbReference type="EMBL" id="JAKKPZ010000227">
    <property type="protein sequence ID" value="KAI1698253.1"/>
    <property type="molecule type" value="Genomic_DNA"/>
</dbReference>
<name>A0AAD4MLH4_9BILA</name>
<evidence type="ECO:0000313" key="2">
    <source>
        <dbReference type="Proteomes" id="UP001201812"/>
    </source>
</evidence>
<proteinExistence type="predicted"/>
<dbReference type="AlphaFoldDB" id="A0AAD4MLH4"/>
<protein>
    <submittedName>
        <fullName evidence="1">Uncharacterized protein</fullName>
    </submittedName>
</protein>